<dbReference type="InterPro" id="IPR012440">
    <property type="entry name" value="DUF1641"/>
</dbReference>
<comment type="caution">
    <text evidence="2">The sequence shown here is derived from an EMBL/GenBank/DDBJ whole genome shotgun (WGS) entry which is preliminary data.</text>
</comment>
<sequence length="232" mass="27113">METTELQQEIKSIHEKLDFLTEQLKQQQQYQREMKELKDDLGLISKDIFNAAVVELEDVAPYFDTADIVHLMKRLLRNVRNLNKMMGYMESAQDLFADLQPLGKQVFDEIMETMNELDKKGYFEFFTEGAKILDTIVTSFSVEDVRHLRENITTIILTIKNLTQPEMLSSVDNALSFFSKMDIDIDHDISMMELFRKMREPEVKKGMAFMLEFVKSMAQNGKQMNAIQNKED</sequence>
<organism evidence="2">
    <name type="scientific">Caldithrix abyssi</name>
    <dbReference type="NCBI Taxonomy" id="187145"/>
    <lineage>
        <taxon>Bacteria</taxon>
        <taxon>Pseudomonadati</taxon>
        <taxon>Calditrichota</taxon>
        <taxon>Calditrichia</taxon>
        <taxon>Calditrichales</taxon>
        <taxon>Calditrichaceae</taxon>
        <taxon>Caldithrix</taxon>
    </lineage>
</organism>
<dbReference type="AlphaFoldDB" id="A0A7V1LK80"/>
<evidence type="ECO:0000256" key="1">
    <source>
        <dbReference type="SAM" id="Coils"/>
    </source>
</evidence>
<dbReference type="Proteomes" id="UP000886005">
    <property type="component" value="Unassembled WGS sequence"/>
</dbReference>
<dbReference type="Pfam" id="PF07849">
    <property type="entry name" value="DUF1641"/>
    <property type="match status" value="1"/>
</dbReference>
<reference evidence="2" key="1">
    <citation type="journal article" date="2020" name="mSystems">
        <title>Genome- and Community-Level Interaction Insights into Carbon Utilization and Element Cycling Functions of Hydrothermarchaeota in Hydrothermal Sediment.</title>
        <authorList>
            <person name="Zhou Z."/>
            <person name="Liu Y."/>
            <person name="Xu W."/>
            <person name="Pan J."/>
            <person name="Luo Z.H."/>
            <person name="Li M."/>
        </authorList>
    </citation>
    <scope>NUCLEOTIDE SEQUENCE [LARGE SCALE GENOMIC DNA]</scope>
    <source>
        <strain evidence="2">HyVt-456</strain>
    </source>
</reference>
<feature type="coiled-coil region" evidence="1">
    <location>
        <begin position="3"/>
        <end position="47"/>
    </location>
</feature>
<keyword evidence="1" id="KW-0175">Coiled coil</keyword>
<protein>
    <submittedName>
        <fullName evidence="2">DUF1641 domain-containing protein</fullName>
    </submittedName>
</protein>
<gene>
    <name evidence="2" type="ORF">ENJ10_02565</name>
</gene>
<evidence type="ECO:0000313" key="2">
    <source>
        <dbReference type="EMBL" id="HED09546.1"/>
    </source>
</evidence>
<accession>A0A7V1LK80</accession>
<dbReference type="EMBL" id="DRLD01000069">
    <property type="protein sequence ID" value="HED09546.1"/>
    <property type="molecule type" value="Genomic_DNA"/>
</dbReference>
<proteinExistence type="predicted"/>
<name>A0A7V1LK80_CALAY</name>